<reference evidence="4 5" key="1">
    <citation type="submission" date="2019-09" db="EMBL/GenBank/DDBJ databases">
        <title>Bird 10,000 Genomes (B10K) Project - Family phase.</title>
        <authorList>
            <person name="Zhang G."/>
        </authorList>
    </citation>
    <scope>NUCLEOTIDE SEQUENCE [LARGE SCALE GENOMIC DNA]</scope>
    <source>
        <strain evidence="4">B10K-DU-001-74</strain>
        <tissue evidence="4">Muscle</tissue>
    </source>
</reference>
<dbReference type="GO" id="GO:0016301">
    <property type="term" value="F:kinase activity"/>
    <property type="evidence" value="ECO:0007669"/>
    <property type="project" value="UniProtKB-KW"/>
</dbReference>
<keyword evidence="4" id="KW-0418">Kinase</keyword>
<feature type="domain" description="RAP" evidence="3">
    <location>
        <begin position="417"/>
        <end position="475"/>
    </location>
</feature>
<dbReference type="PROSITE" id="PS51286">
    <property type="entry name" value="RAP"/>
    <property type="match status" value="1"/>
</dbReference>
<dbReference type="InterPro" id="IPR013584">
    <property type="entry name" value="RAP"/>
</dbReference>
<feature type="non-terminal residue" evidence="4">
    <location>
        <position position="477"/>
    </location>
</feature>
<dbReference type="GO" id="GO:0035770">
    <property type="term" value="C:ribonucleoprotein granule"/>
    <property type="evidence" value="ECO:0007669"/>
    <property type="project" value="TreeGrafter"/>
</dbReference>
<protein>
    <submittedName>
        <fullName evidence="4">FASTK kinase</fullName>
    </submittedName>
</protein>
<organism evidence="4 5">
    <name type="scientific">Oenanthe oenanthe</name>
    <name type="common">Northern wheatear</name>
    <dbReference type="NCBI Taxonomy" id="279966"/>
    <lineage>
        <taxon>Eukaryota</taxon>
        <taxon>Metazoa</taxon>
        <taxon>Chordata</taxon>
        <taxon>Craniata</taxon>
        <taxon>Vertebrata</taxon>
        <taxon>Euteleostomi</taxon>
        <taxon>Archelosauria</taxon>
        <taxon>Archosauria</taxon>
        <taxon>Dinosauria</taxon>
        <taxon>Saurischia</taxon>
        <taxon>Theropoda</taxon>
        <taxon>Coelurosauria</taxon>
        <taxon>Aves</taxon>
        <taxon>Neognathae</taxon>
        <taxon>Neoaves</taxon>
        <taxon>Telluraves</taxon>
        <taxon>Australaves</taxon>
        <taxon>Passeriformes</taxon>
        <taxon>Muscicapidae</taxon>
        <taxon>Oenanthe</taxon>
    </lineage>
</organism>
<dbReference type="PANTHER" id="PTHR21228">
    <property type="entry name" value="FAST LEU-RICH DOMAIN-CONTAINING"/>
    <property type="match status" value="1"/>
</dbReference>
<evidence type="ECO:0000259" key="3">
    <source>
        <dbReference type="PROSITE" id="PS51286"/>
    </source>
</evidence>
<name>A0A7L1EFP5_OENON</name>
<keyword evidence="4" id="KW-0808">Transferase</keyword>
<sequence>MKRLIERSRSVGEVLRWVTQNPGKVSASHYPIALHKLGQLLQQQPGPPVGAGDSRGPAGQVLEQPEFHVLCQAIVSGCAKFDNFSIVNCLYAAAALGLPGESPLVRVLEDESRSRLGRFNQKDVSMVFSSEANNKALEAIFSSQLFYENRQERFIRSMAEWLPRKAENLTPYTMALIAKYVARHRLREPRLLDTIASFLLKRGEQLDSKVIQKLVFPFSRMNYRPSNHGELFPKLEAILEQKAGSSPLATVNILMSMFQLSHFPQTVLHQVFSPGFISNVMSSPYALIVRRYLSLLDAAVELEFREYSGPRLDPRYRVLMFEHALTADEANRKYSYKGLVAEALRQLVGEECYRQDEVLPPGYCTDFLLWINRSGTVLPLSRVPAASRAPPAPSPVTVSLRSSVLALTSDLQDFAPVVLSVNDKWHYCQNSDILVGSRAMRDRHLRLLGYCLVQLPYTELEKVSGIEEAKHYLRQKL</sequence>
<dbReference type="GO" id="GO:0003723">
    <property type="term" value="F:RNA binding"/>
    <property type="evidence" value="ECO:0007669"/>
    <property type="project" value="TreeGrafter"/>
</dbReference>
<dbReference type="Pfam" id="PF08368">
    <property type="entry name" value="FAST_2"/>
    <property type="match status" value="1"/>
</dbReference>
<dbReference type="GO" id="GO:0005759">
    <property type="term" value="C:mitochondrial matrix"/>
    <property type="evidence" value="ECO:0007669"/>
    <property type="project" value="TreeGrafter"/>
</dbReference>
<dbReference type="SMART" id="SM00952">
    <property type="entry name" value="RAP"/>
    <property type="match status" value="1"/>
</dbReference>
<dbReference type="GO" id="GO:0000963">
    <property type="term" value="P:mitochondrial RNA processing"/>
    <property type="evidence" value="ECO:0007669"/>
    <property type="project" value="TreeGrafter"/>
</dbReference>
<evidence type="ECO:0000313" key="4">
    <source>
        <dbReference type="EMBL" id="NXM88286.1"/>
    </source>
</evidence>
<dbReference type="AlphaFoldDB" id="A0A7L1EFP5"/>
<comment type="caution">
    <text evidence="4">The sequence shown here is derived from an EMBL/GenBank/DDBJ whole genome shotgun (WGS) entry which is preliminary data.</text>
</comment>
<gene>
    <name evidence="4" type="primary">Fastk</name>
    <name evidence="4" type="ORF">OENOEN_R07013</name>
</gene>
<dbReference type="PANTHER" id="PTHR21228:SF4">
    <property type="entry name" value="FAS-ACTIVATED SERINE_THREONINE KINASE"/>
    <property type="match status" value="1"/>
</dbReference>
<proteinExistence type="predicted"/>
<dbReference type="InterPro" id="IPR010622">
    <property type="entry name" value="FAST_Leu-rich"/>
</dbReference>
<dbReference type="InterPro" id="IPR013579">
    <property type="entry name" value="FAST_2"/>
</dbReference>
<dbReference type="Pfam" id="PF06743">
    <property type="entry name" value="FAST_1"/>
    <property type="match status" value="1"/>
</dbReference>
<evidence type="ECO:0000256" key="1">
    <source>
        <dbReference type="ARBA" id="ARBA00004173"/>
    </source>
</evidence>
<dbReference type="Pfam" id="PF08373">
    <property type="entry name" value="RAP"/>
    <property type="match status" value="1"/>
</dbReference>
<evidence type="ECO:0000256" key="2">
    <source>
        <dbReference type="ARBA" id="ARBA00023128"/>
    </source>
</evidence>
<comment type="subcellular location">
    <subcellularLocation>
        <location evidence="1">Mitochondrion</location>
    </subcellularLocation>
</comment>
<dbReference type="EMBL" id="VXBF01011314">
    <property type="protein sequence ID" value="NXM88286.1"/>
    <property type="molecule type" value="Genomic_DNA"/>
</dbReference>
<keyword evidence="2" id="KW-0496">Mitochondrion</keyword>
<accession>A0A7L1EFP5</accession>
<keyword evidence="5" id="KW-1185">Reference proteome</keyword>
<dbReference type="Proteomes" id="UP000565754">
    <property type="component" value="Unassembled WGS sequence"/>
</dbReference>
<dbReference type="GO" id="GO:0044528">
    <property type="term" value="P:regulation of mitochondrial mRNA stability"/>
    <property type="evidence" value="ECO:0007669"/>
    <property type="project" value="InterPro"/>
</dbReference>
<dbReference type="InterPro" id="IPR050870">
    <property type="entry name" value="FAST_kinase"/>
</dbReference>
<evidence type="ECO:0000313" key="5">
    <source>
        <dbReference type="Proteomes" id="UP000565754"/>
    </source>
</evidence>
<feature type="non-terminal residue" evidence="4">
    <location>
        <position position="1"/>
    </location>
</feature>